<dbReference type="GO" id="GO:0006955">
    <property type="term" value="P:immune response"/>
    <property type="evidence" value="ECO:0007669"/>
    <property type="project" value="TreeGrafter"/>
</dbReference>
<name>A0A9D3NV71_9TELE</name>
<reference evidence="1 2" key="1">
    <citation type="submission" date="2021-06" db="EMBL/GenBank/DDBJ databases">
        <title>Chromosome-level genome assembly of the red-tail catfish (Hemibagrus wyckioides).</title>
        <authorList>
            <person name="Shao F."/>
        </authorList>
    </citation>
    <scope>NUCLEOTIDE SEQUENCE [LARGE SCALE GENOMIC DNA]</scope>
    <source>
        <strain evidence="1">EC202008001</strain>
        <tissue evidence="1">Blood</tissue>
    </source>
</reference>
<dbReference type="PANTHER" id="PTHR14241:SF28">
    <property type="entry name" value="INTERFERON-INDUCED PROTEIN 44-LIKE"/>
    <property type="match status" value="1"/>
</dbReference>
<gene>
    <name evidence="1" type="ORF">KOW79_009058</name>
</gene>
<keyword evidence="2" id="KW-1185">Reference proteome</keyword>
<proteinExistence type="predicted"/>
<protein>
    <recommendedName>
        <fullName evidence="3">Interferon-induced protein 44-like</fullName>
    </recommendedName>
</protein>
<sequence>MEKATIKFGGLNQAAEANEVPSSRFSFGSVFNQAKEATETPSTLPSVRPVFNQAKEATETPSTLPSVRPVFNQAKEATETPSTLPSVRPLASKKDNKQNKGLFTNTCIALQLLDTPWRSVNWTSESREELMEKVESYTPARGAASEARVLLLGPVAAGKSSFISSVQSVFSGRVLNRAMVGSSASASFTKRLQSFPIRRSGEKSDSGPTALVLCDIMGLGDGDLTGLSLYDALCVIKGHVIEGHQFSAEDPVRSDSMGFIKKPNLKDKIHCVVFVVDATKINTYTKGLSTTFQQLRQNISSLGVHQVALLTHIDEVCTITSQDVSQVYRSRQVQQLIGKAGALLGMATSYIVPVRNYSSQLELNDNMDILLLNAVDHILQYTDLYFQDNVVDYKATN</sequence>
<dbReference type="PANTHER" id="PTHR14241">
    <property type="entry name" value="INTERFERON-INDUCED PROTEIN 44"/>
    <property type="match status" value="1"/>
</dbReference>
<dbReference type="InterPro" id="IPR027417">
    <property type="entry name" value="P-loop_NTPase"/>
</dbReference>
<accession>A0A9D3NV71</accession>
<dbReference type="OrthoDB" id="25620at2759"/>
<organism evidence="1 2">
    <name type="scientific">Hemibagrus wyckioides</name>
    <dbReference type="NCBI Taxonomy" id="337641"/>
    <lineage>
        <taxon>Eukaryota</taxon>
        <taxon>Metazoa</taxon>
        <taxon>Chordata</taxon>
        <taxon>Craniata</taxon>
        <taxon>Vertebrata</taxon>
        <taxon>Euteleostomi</taxon>
        <taxon>Actinopterygii</taxon>
        <taxon>Neopterygii</taxon>
        <taxon>Teleostei</taxon>
        <taxon>Ostariophysi</taxon>
        <taxon>Siluriformes</taxon>
        <taxon>Bagridae</taxon>
        <taxon>Hemibagrus</taxon>
    </lineage>
</organism>
<evidence type="ECO:0008006" key="3">
    <source>
        <dbReference type="Google" id="ProtNLM"/>
    </source>
</evidence>
<dbReference type="AlphaFoldDB" id="A0A9D3NV71"/>
<dbReference type="Gene3D" id="3.40.50.300">
    <property type="entry name" value="P-loop containing nucleotide triphosphate hydrolases"/>
    <property type="match status" value="1"/>
</dbReference>
<dbReference type="EMBL" id="JAHKSW010000010">
    <property type="protein sequence ID" value="KAG7327452.1"/>
    <property type="molecule type" value="Genomic_DNA"/>
</dbReference>
<dbReference type="SUPFAM" id="SSF52540">
    <property type="entry name" value="P-loop containing nucleoside triphosphate hydrolases"/>
    <property type="match status" value="1"/>
</dbReference>
<comment type="caution">
    <text evidence="1">The sequence shown here is derived from an EMBL/GenBank/DDBJ whole genome shotgun (WGS) entry which is preliminary data.</text>
</comment>
<dbReference type="Proteomes" id="UP000824219">
    <property type="component" value="Linkage Group LG10"/>
</dbReference>
<evidence type="ECO:0000313" key="1">
    <source>
        <dbReference type="EMBL" id="KAG7327452.1"/>
    </source>
</evidence>
<evidence type="ECO:0000313" key="2">
    <source>
        <dbReference type="Proteomes" id="UP000824219"/>
    </source>
</evidence>